<proteinExistence type="predicted"/>
<keyword evidence="3" id="KW-1185">Reference proteome</keyword>
<dbReference type="EMBL" id="BBJS01000063">
    <property type="protein sequence ID" value="GAN15712.1"/>
    <property type="molecule type" value="Genomic_DNA"/>
</dbReference>
<feature type="compositionally biased region" description="Basic and acidic residues" evidence="1">
    <location>
        <begin position="1"/>
        <end position="19"/>
    </location>
</feature>
<dbReference type="InterPro" id="IPR022037">
    <property type="entry name" value="DUF3606"/>
</dbReference>
<evidence type="ECO:0000313" key="3">
    <source>
        <dbReference type="Proteomes" id="UP000032025"/>
    </source>
</evidence>
<gene>
    <name evidence="2" type="ORF">SP6_63_00270</name>
</gene>
<protein>
    <submittedName>
        <fullName evidence="2">DNA, contig: SP663</fullName>
    </submittedName>
</protein>
<reference evidence="2 3" key="1">
    <citation type="submission" date="2014-08" db="EMBL/GenBank/DDBJ databases">
        <title>Whole genome shotgun sequence of Sphingomonas paucimobilis NBRC 13935.</title>
        <authorList>
            <person name="Hosoyama A."/>
            <person name="Hashimoto M."/>
            <person name="Hosoyama Y."/>
            <person name="Noguchi M."/>
            <person name="Uohara A."/>
            <person name="Ohji S."/>
            <person name="Katano-Makiyama Y."/>
            <person name="Ichikawa N."/>
            <person name="Kimura A."/>
            <person name="Yamazoe A."/>
            <person name="Fujita N."/>
        </authorList>
    </citation>
    <scope>NUCLEOTIDE SEQUENCE [LARGE SCALE GENOMIC DNA]</scope>
    <source>
        <strain evidence="2 3">NBRC 13935</strain>
    </source>
</reference>
<organism evidence="2 3">
    <name type="scientific">Sphingomonas paucimobilis NBRC 13935</name>
    <dbReference type="NCBI Taxonomy" id="1219050"/>
    <lineage>
        <taxon>Bacteria</taxon>
        <taxon>Pseudomonadati</taxon>
        <taxon>Pseudomonadota</taxon>
        <taxon>Alphaproteobacteria</taxon>
        <taxon>Sphingomonadales</taxon>
        <taxon>Sphingomonadaceae</taxon>
        <taxon>Sphingomonas</taxon>
    </lineage>
</organism>
<feature type="region of interest" description="Disordered" evidence="1">
    <location>
        <begin position="1"/>
        <end position="22"/>
    </location>
</feature>
<dbReference type="Proteomes" id="UP000032025">
    <property type="component" value="Unassembled WGS sequence"/>
</dbReference>
<dbReference type="Pfam" id="PF12244">
    <property type="entry name" value="DUF3606"/>
    <property type="match status" value="1"/>
</dbReference>
<sequence length="67" mass="7352">MMTDDKSKQGQQDRSRVAGEEPYEVAYFASKHGLSQGQARELIERIGNDRAELDAAAEKLTGRRGAG</sequence>
<name>A0A0C9NHM1_SPHPI</name>
<dbReference type="AlphaFoldDB" id="A0A0C9NHM1"/>
<comment type="caution">
    <text evidence="2">The sequence shown here is derived from an EMBL/GenBank/DDBJ whole genome shotgun (WGS) entry which is preliminary data.</text>
</comment>
<evidence type="ECO:0000313" key="2">
    <source>
        <dbReference type="EMBL" id="GAN15712.1"/>
    </source>
</evidence>
<evidence type="ECO:0000256" key="1">
    <source>
        <dbReference type="SAM" id="MobiDB-lite"/>
    </source>
</evidence>
<accession>A0A0C9NHM1</accession>